<dbReference type="SUPFAM" id="SSF53448">
    <property type="entry name" value="Nucleotide-diphospho-sugar transferases"/>
    <property type="match status" value="1"/>
</dbReference>
<dbReference type="CDD" id="cd04181">
    <property type="entry name" value="NTP_transferase"/>
    <property type="match status" value="1"/>
</dbReference>
<name>A0AB37HW85_9ACTN</name>
<dbReference type="InterPro" id="IPR005835">
    <property type="entry name" value="NTP_transferase_dom"/>
</dbReference>
<dbReference type="AlphaFoldDB" id="A0AB37HW85"/>
<keyword evidence="1" id="KW-0808">Transferase</keyword>
<proteinExistence type="predicted"/>
<evidence type="ECO:0000256" key="1">
    <source>
        <dbReference type="ARBA" id="ARBA00022679"/>
    </source>
</evidence>
<dbReference type="Proteomes" id="UP000677180">
    <property type="component" value="Chromosome"/>
</dbReference>
<protein>
    <submittedName>
        <fullName evidence="4">Nucleotidyltransferase family protein</fullName>
    </submittedName>
</protein>
<organism evidence="4 5">
    <name type="scientific">Arachnia propionica</name>
    <dbReference type="NCBI Taxonomy" id="1750"/>
    <lineage>
        <taxon>Bacteria</taxon>
        <taxon>Bacillati</taxon>
        <taxon>Actinomycetota</taxon>
        <taxon>Actinomycetes</taxon>
        <taxon>Propionibacteriales</taxon>
        <taxon>Propionibacteriaceae</taxon>
        <taxon>Arachnia</taxon>
    </lineage>
</organism>
<dbReference type="Gene3D" id="3.90.550.10">
    <property type="entry name" value="Spore Coat Polysaccharide Biosynthesis Protein SpsA, Chain A"/>
    <property type="match status" value="1"/>
</dbReference>
<reference evidence="4" key="1">
    <citation type="submission" date="2021-03" db="EMBL/GenBank/DDBJ databases">
        <title>Human Oral Microbial Genomes.</title>
        <authorList>
            <person name="Johnston C.D."/>
            <person name="Chen T."/>
            <person name="Dewhirst F.E."/>
        </authorList>
    </citation>
    <scope>NUCLEOTIDE SEQUENCE</scope>
    <source>
        <strain evidence="4">F0714</strain>
    </source>
</reference>
<gene>
    <name evidence="4" type="ORF">J5A53_03790</name>
</gene>
<dbReference type="PANTHER" id="PTHR43584">
    <property type="entry name" value="NUCLEOTIDYL TRANSFERASE"/>
    <property type="match status" value="1"/>
</dbReference>
<accession>A0AB37HW85</accession>
<keyword evidence="2" id="KW-0548">Nucleotidyltransferase</keyword>
<dbReference type="InterPro" id="IPR029044">
    <property type="entry name" value="Nucleotide-diphossugar_trans"/>
</dbReference>
<dbReference type="InterPro" id="IPR050065">
    <property type="entry name" value="GlmU-like"/>
</dbReference>
<dbReference type="GO" id="GO:0016779">
    <property type="term" value="F:nucleotidyltransferase activity"/>
    <property type="evidence" value="ECO:0007669"/>
    <property type="project" value="UniProtKB-KW"/>
</dbReference>
<dbReference type="PANTHER" id="PTHR43584:SF8">
    <property type="entry name" value="N-ACETYLMURAMATE ALPHA-1-PHOSPHATE URIDYLYLTRANSFERASE"/>
    <property type="match status" value="1"/>
</dbReference>
<dbReference type="EMBL" id="CP072385">
    <property type="protein sequence ID" value="QUC11829.1"/>
    <property type="molecule type" value="Genomic_DNA"/>
</dbReference>
<evidence type="ECO:0000259" key="3">
    <source>
        <dbReference type="Pfam" id="PF00483"/>
    </source>
</evidence>
<evidence type="ECO:0000313" key="5">
    <source>
        <dbReference type="Proteomes" id="UP000677180"/>
    </source>
</evidence>
<evidence type="ECO:0000313" key="4">
    <source>
        <dbReference type="EMBL" id="QUC11829.1"/>
    </source>
</evidence>
<sequence length="274" mass="29271">MISHTAPHKAVVLARGLGSRMRRAAEDVALTAEQSRAADAGVKAMISLDGRPFLDFVISALADAGFTEVCLVIGPEHDLIRDHYDGITKQRVRISYAVQAEPLGTANAVLAAEEFAGGDRVLVLNSDNYYPAEALELLHEAPGSALVGFTREGMLKHSNIPAERIAAFALATADAEGNLAELVEKPDEAAMKRLGDGAVISMNCWLCTPAIFAAARVIPRSARGEYEITDAVRRAITDGDPYRLVRADLGVLDMSSRGDIASVVEALHAREVLL</sequence>
<dbReference type="Pfam" id="PF00483">
    <property type="entry name" value="NTP_transferase"/>
    <property type="match status" value="1"/>
</dbReference>
<evidence type="ECO:0000256" key="2">
    <source>
        <dbReference type="ARBA" id="ARBA00022695"/>
    </source>
</evidence>
<dbReference type="RefSeq" id="WP_014847394.1">
    <property type="nucleotide sequence ID" value="NZ_CAJZDL010000085.1"/>
</dbReference>
<feature type="domain" description="Nucleotidyl transferase" evidence="3">
    <location>
        <begin position="10"/>
        <end position="242"/>
    </location>
</feature>